<name>A0ABQ2PEQ4_9NEIS</name>
<feature type="site" description="Important for substrate specificity" evidence="4">
    <location>
        <position position="85"/>
    </location>
</feature>
<feature type="site" description="Important for substrate specificity" evidence="4">
    <location>
        <position position="22"/>
    </location>
</feature>
<dbReference type="HAMAP" id="MF_00528">
    <property type="entry name" value="Maf"/>
    <property type="match status" value="1"/>
</dbReference>
<keyword evidence="2 4" id="KW-0378">Hydrolase</keyword>
<comment type="cofactor">
    <cofactor evidence="1 4">
        <name>a divalent metal cation</name>
        <dbReference type="ChEBI" id="CHEBI:60240"/>
    </cofactor>
</comment>
<comment type="catalytic activity">
    <reaction evidence="4">
        <text>dTTP + H2O = dTMP + diphosphate + H(+)</text>
        <dbReference type="Rhea" id="RHEA:28534"/>
        <dbReference type="ChEBI" id="CHEBI:15377"/>
        <dbReference type="ChEBI" id="CHEBI:15378"/>
        <dbReference type="ChEBI" id="CHEBI:33019"/>
        <dbReference type="ChEBI" id="CHEBI:37568"/>
        <dbReference type="ChEBI" id="CHEBI:63528"/>
        <dbReference type="EC" id="3.6.1.9"/>
    </reaction>
</comment>
<dbReference type="InterPro" id="IPR029001">
    <property type="entry name" value="ITPase-like_fam"/>
</dbReference>
<comment type="function">
    <text evidence="4">Nucleoside triphosphate pyrophosphatase that hydrolyzes dTTP and UTP. May have a dual role in cell division arrest and in preventing the incorporation of modified nucleotides into cellular nucleic acids.</text>
</comment>
<dbReference type="NCBIfam" id="TIGR00172">
    <property type="entry name" value="maf"/>
    <property type="match status" value="1"/>
</dbReference>
<evidence type="ECO:0000256" key="2">
    <source>
        <dbReference type="ARBA" id="ARBA00022801"/>
    </source>
</evidence>
<feature type="site" description="Important for substrate specificity" evidence="4">
    <location>
        <position position="167"/>
    </location>
</feature>
<dbReference type="SUPFAM" id="SSF52972">
    <property type="entry name" value="ITPase-like"/>
    <property type="match status" value="1"/>
</dbReference>
<evidence type="ECO:0000256" key="1">
    <source>
        <dbReference type="ARBA" id="ARBA00001968"/>
    </source>
</evidence>
<proteinExistence type="inferred from homology"/>
<evidence type="ECO:0000256" key="3">
    <source>
        <dbReference type="ARBA" id="ARBA00023080"/>
    </source>
</evidence>
<organism evidence="5 6">
    <name type="scientific">Silvimonas iriomotensis</name>
    <dbReference type="NCBI Taxonomy" id="449662"/>
    <lineage>
        <taxon>Bacteria</taxon>
        <taxon>Pseudomonadati</taxon>
        <taxon>Pseudomonadota</taxon>
        <taxon>Betaproteobacteria</taxon>
        <taxon>Neisseriales</taxon>
        <taxon>Chitinibacteraceae</taxon>
        <taxon>Silvimonas</taxon>
    </lineage>
</organism>
<dbReference type="EC" id="3.6.1.9" evidence="4"/>
<accession>A0ABQ2PEQ4</accession>
<keyword evidence="6" id="KW-1185">Reference proteome</keyword>
<keyword evidence="4" id="KW-0963">Cytoplasm</keyword>
<protein>
    <recommendedName>
        <fullName evidence="4">dTTP/UTP pyrophosphatase</fullName>
        <shortName evidence="4">dTTPase/UTPase</shortName>
        <ecNumber evidence="4">3.6.1.9</ecNumber>
    </recommendedName>
    <alternativeName>
        <fullName evidence="4">Nucleoside triphosphate pyrophosphatase</fullName>
    </alternativeName>
    <alternativeName>
        <fullName evidence="4">Nucleotide pyrophosphatase</fullName>
        <shortName evidence="4">Nucleotide PPase</shortName>
    </alternativeName>
</protein>
<dbReference type="PIRSF" id="PIRSF006305">
    <property type="entry name" value="Maf"/>
    <property type="match status" value="1"/>
</dbReference>
<dbReference type="CDD" id="cd00555">
    <property type="entry name" value="Maf"/>
    <property type="match status" value="1"/>
</dbReference>
<comment type="catalytic activity">
    <reaction evidence="4">
        <text>UTP + H2O = UMP + diphosphate + H(+)</text>
        <dbReference type="Rhea" id="RHEA:29395"/>
        <dbReference type="ChEBI" id="CHEBI:15377"/>
        <dbReference type="ChEBI" id="CHEBI:15378"/>
        <dbReference type="ChEBI" id="CHEBI:33019"/>
        <dbReference type="ChEBI" id="CHEBI:46398"/>
        <dbReference type="ChEBI" id="CHEBI:57865"/>
        <dbReference type="EC" id="3.6.1.9"/>
    </reaction>
</comment>
<dbReference type="PANTHER" id="PTHR43213:SF5">
    <property type="entry name" value="BIFUNCTIONAL DTTP_UTP PYROPHOSPHATASE_METHYLTRANSFERASE PROTEIN-RELATED"/>
    <property type="match status" value="1"/>
</dbReference>
<dbReference type="Proteomes" id="UP000637267">
    <property type="component" value="Unassembled WGS sequence"/>
</dbReference>
<evidence type="ECO:0000313" key="6">
    <source>
        <dbReference type="Proteomes" id="UP000637267"/>
    </source>
</evidence>
<dbReference type="Gene3D" id="3.90.950.10">
    <property type="match status" value="1"/>
</dbReference>
<keyword evidence="3 4" id="KW-0546">Nucleotide metabolism</keyword>
<sequence length="205" mass="21724">MSFEMTTQKDQIDLYLASGSPRRKELLAQTGVTFERIAAPVDETPLPGEKARDYVLRLAHAKAESGWQAMIAQSLPVRPVLAADTTVVLGDAILGKPENAVDATQMLRLLSGSSHEVLTSLGLRHAGGVEVVLSTSVVHFAQLTDAQIADYVASGEPMDKAGSYGIQGRGGLFVSRLEGSFTGVMGLPLHETAVLLGKYGMGFLA</sequence>
<feature type="active site" description="Proton acceptor" evidence="4">
    <location>
        <position position="84"/>
    </location>
</feature>
<dbReference type="Pfam" id="PF02545">
    <property type="entry name" value="Maf"/>
    <property type="match status" value="1"/>
</dbReference>
<reference evidence="6" key="1">
    <citation type="journal article" date="2019" name="Int. J. Syst. Evol. Microbiol.">
        <title>The Global Catalogue of Microorganisms (GCM) 10K type strain sequencing project: providing services to taxonomists for standard genome sequencing and annotation.</title>
        <authorList>
            <consortium name="The Broad Institute Genomics Platform"/>
            <consortium name="The Broad Institute Genome Sequencing Center for Infectious Disease"/>
            <person name="Wu L."/>
            <person name="Ma J."/>
        </authorList>
    </citation>
    <scope>NUCLEOTIDE SEQUENCE [LARGE SCALE GENOMIC DNA]</scope>
    <source>
        <strain evidence="6">CGMCC 1.8859</strain>
    </source>
</reference>
<comment type="subcellular location">
    <subcellularLocation>
        <location evidence="4">Cytoplasm</location>
    </subcellularLocation>
</comment>
<comment type="caution">
    <text evidence="4">Lacks conserved residue(s) required for the propagation of feature annotation.</text>
</comment>
<dbReference type="InterPro" id="IPR003697">
    <property type="entry name" value="Maf-like"/>
</dbReference>
<gene>
    <name evidence="5" type="primary">yceF</name>
    <name evidence="5" type="ORF">GCM10010970_37460</name>
</gene>
<evidence type="ECO:0000256" key="4">
    <source>
        <dbReference type="HAMAP-Rule" id="MF_00528"/>
    </source>
</evidence>
<comment type="caution">
    <text evidence="5">The sequence shown here is derived from an EMBL/GenBank/DDBJ whole genome shotgun (WGS) entry which is preliminary data.</text>
</comment>
<dbReference type="PANTHER" id="PTHR43213">
    <property type="entry name" value="BIFUNCTIONAL DTTP/UTP PYROPHOSPHATASE/METHYLTRANSFERASE PROTEIN-RELATED"/>
    <property type="match status" value="1"/>
</dbReference>
<dbReference type="EMBL" id="BMLX01000007">
    <property type="protein sequence ID" value="GGP23746.1"/>
    <property type="molecule type" value="Genomic_DNA"/>
</dbReference>
<evidence type="ECO:0000313" key="5">
    <source>
        <dbReference type="EMBL" id="GGP23746.1"/>
    </source>
</evidence>
<comment type="similarity">
    <text evidence="4">Belongs to the Maf family. YhdE subfamily.</text>
</comment>